<sequence length="104" mass="11130">MVQASSGRDRWLALLAAVALVVGATALAVEALGVVLVGSVPCAVDPEEEHPADARSSATTIASRGTFARPGAVPFRMLRVRWSMLPILRRVIIRRSVLVRPSCR</sequence>
<keyword evidence="2" id="KW-1185">Reference proteome</keyword>
<organism evidence="1 2">
    <name type="scientific">Catenulispora subtropica</name>
    <dbReference type="NCBI Taxonomy" id="450798"/>
    <lineage>
        <taxon>Bacteria</taxon>
        <taxon>Bacillati</taxon>
        <taxon>Actinomycetota</taxon>
        <taxon>Actinomycetes</taxon>
        <taxon>Catenulisporales</taxon>
        <taxon>Catenulisporaceae</taxon>
        <taxon>Catenulispora</taxon>
    </lineage>
</organism>
<evidence type="ECO:0000313" key="1">
    <source>
        <dbReference type="EMBL" id="GAA1964798.1"/>
    </source>
</evidence>
<evidence type="ECO:0000313" key="2">
    <source>
        <dbReference type="Proteomes" id="UP001499854"/>
    </source>
</evidence>
<evidence type="ECO:0008006" key="3">
    <source>
        <dbReference type="Google" id="ProtNLM"/>
    </source>
</evidence>
<dbReference type="EMBL" id="BAAAQM010000010">
    <property type="protein sequence ID" value="GAA1964798.1"/>
    <property type="molecule type" value="Genomic_DNA"/>
</dbReference>
<dbReference type="Proteomes" id="UP001499854">
    <property type="component" value="Unassembled WGS sequence"/>
</dbReference>
<gene>
    <name evidence="1" type="ORF">GCM10009838_22700</name>
</gene>
<reference evidence="1 2" key="1">
    <citation type="journal article" date="2019" name="Int. J. Syst. Evol. Microbiol.">
        <title>The Global Catalogue of Microorganisms (GCM) 10K type strain sequencing project: providing services to taxonomists for standard genome sequencing and annotation.</title>
        <authorList>
            <consortium name="The Broad Institute Genomics Platform"/>
            <consortium name="The Broad Institute Genome Sequencing Center for Infectious Disease"/>
            <person name="Wu L."/>
            <person name="Ma J."/>
        </authorList>
    </citation>
    <scope>NUCLEOTIDE SEQUENCE [LARGE SCALE GENOMIC DNA]</scope>
    <source>
        <strain evidence="1 2">JCM 16013</strain>
    </source>
</reference>
<protein>
    <recommendedName>
        <fullName evidence="3">Secreted protein</fullName>
    </recommendedName>
</protein>
<comment type="caution">
    <text evidence="1">The sequence shown here is derived from an EMBL/GenBank/DDBJ whole genome shotgun (WGS) entry which is preliminary data.</text>
</comment>
<proteinExistence type="predicted"/>
<name>A0ABN2R7D5_9ACTN</name>
<accession>A0ABN2R7D5</accession>